<comment type="caution">
    <text evidence="2">The sequence shown here is derived from an EMBL/GenBank/DDBJ whole genome shotgun (WGS) entry which is preliminary data.</text>
</comment>
<evidence type="ECO:0000313" key="3">
    <source>
        <dbReference type="Proteomes" id="UP001055125"/>
    </source>
</evidence>
<dbReference type="EMBL" id="BPQP01000056">
    <property type="protein sequence ID" value="GJD96190.1"/>
    <property type="molecule type" value="Genomic_DNA"/>
</dbReference>
<reference evidence="2" key="2">
    <citation type="submission" date="2021-08" db="EMBL/GenBank/DDBJ databases">
        <authorList>
            <person name="Tani A."/>
            <person name="Ola A."/>
            <person name="Ogura Y."/>
            <person name="Katsura K."/>
            <person name="Hayashi T."/>
        </authorList>
    </citation>
    <scope>NUCLEOTIDE SEQUENCE</scope>
    <source>
        <strain evidence="2">DSM 19015</strain>
    </source>
</reference>
<organism evidence="2 3">
    <name type="scientific">Methylobacterium iners</name>
    <dbReference type="NCBI Taxonomy" id="418707"/>
    <lineage>
        <taxon>Bacteria</taxon>
        <taxon>Pseudomonadati</taxon>
        <taxon>Pseudomonadota</taxon>
        <taxon>Alphaproteobacteria</taxon>
        <taxon>Hyphomicrobiales</taxon>
        <taxon>Methylobacteriaceae</taxon>
        <taxon>Methylobacterium</taxon>
    </lineage>
</organism>
<dbReference type="Proteomes" id="UP001055125">
    <property type="component" value="Unassembled WGS sequence"/>
</dbReference>
<gene>
    <name evidence="2" type="ORF">OCOJLMKI_3409</name>
</gene>
<dbReference type="InterPro" id="IPR042189">
    <property type="entry name" value="RNA_pol_sigma_70_r1_1_sf"/>
</dbReference>
<name>A0ABQ4S0N0_9HYPH</name>
<dbReference type="InterPro" id="IPR007127">
    <property type="entry name" value="RNA_pol_sigma_70_r1_1"/>
</dbReference>
<accession>A0ABQ4S0N0</accession>
<feature type="domain" description="RNA polymerase sigma factor 70 region 1.1" evidence="1">
    <location>
        <begin position="43"/>
        <end position="94"/>
    </location>
</feature>
<keyword evidence="3" id="KW-1185">Reference proteome</keyword>
<proteinExistence type="predicted"/>
<dbReference type="RefSeq" id="WP_238245299.1">
    <property type="nucleotide sequence ID" value="NZ_BPQP01000056.1"/>
</dbReference>
<reference evidence="2" key="1">
    <citation type="journal article" date="2021" name="Front. Microbiol.">
        <title>Comprehensive Comparative Genomics and Phenotyping of Methylobacterium Species.</title>
        <authorList>
            <person name="Alessa O."/>
            <person name="Ogura Y."/>
            <person name="Fujitani Y."/>
            <person name="Takami H."/>
            <person name="Hayashi T."/>
            <person name="Sahin N."/>
            <person name="Tani A."/>
        </authorList>
    </citation>
    <scope>NUCLEOTIDE SEQUENCE</scope>
    <source>
        <strain evidence="2">DSM 19015</strain>
    </source>
</reference>
<evidence type="ECO:0000259" key="1">
    <source>
        <dbReference type="Pfam" id="PF03979"/>
    </source>
</evidence>
<dbReference type="Pfam" id="PF03979">
    <property type="entry name" value="Sigma70_r1_1"/>
    <property type="match status" value="1"/>
</dbReference>
<protein>
    <recommendedName>
        <fullName evidence="1">RNA polymerase sigma factor 70 region 1.1 domain-containing protein</fullName>
    </recommendedName>
</protein>
<dbReference type="Gene3D" id="1.10.220.120">
    <property type="entry name" value="Sigma-70 factor, region 1.1"/>
    <property type="match status" value="1"/>
</dbReference>
<evidence type="ECO:0000313" key="2">
    <source>
        <dbReference type="EMBL" id="GJD96190.1"/>
    </source>
</evidence>
<sequence>MTDDAHDRRQAVIDRLLADSVRPAFVGRPPSQDALAPDLQGTIDRLLAKAAAQAVRFLTYEDLEEALPKRDVTAEDLEAIFWILAEHGIAIEDGEGG</sequence>